<evidence type="ECO:0000256" key="2">
    <source>
        <dbReference type="ARBA" id="ARBA00023015"/>
    </source>
</evidence>
<dbReference type="InterPro" id="IPR013249">
    <property type="entry name" value="RNA_pol_sigma70_r4_t2"/>
</dbReference>
<dbReference type="EMBL" id="ASGY01000002">
    <property type="protein sequence ID" value="KGE69973.1"/>
    <property type="molecule type" value="Genomic_DNA"/>
</dbReference>
<dbReference type="InterPro" id="IPR007627">
    <property type="entry name" value="RNA_pol_sigma70_r2"/>
</dbReference>
<comment type="similarity">
    <text evidence="1">Belongs to the sigma-70 factor family. ECF subfamily.</text>
</comment>
<organism evidence="7 8">
    <name type="scientific">Pseudomonas fluorescens LMG 5329</name>
    <dbReference type="NCBI Taxonomy" id="1324332"/>
    <lineage>
        <taxon>Bacteria</taxon>
        <taxon>Pseudomonadati</taxon>
        <taxon>Pseudomonadota</taxon>
        <taxon>Gammaproteobacteria</taxon>
        <taxon>Pseudomonadales</taxon>
        <taxon>Pseudomonadaceae</taxon>
        <taxon>Pseudomonas</taxon>
    </lineage>
</organism>
<dbReference type="PANTHER" id="PTHR43133">
    <property type="entry name" value="RNA POLYMERASE ECF-TYPE SIGMA FACTO"/>
    <property type="match status" value="1"/>
</dbReference>
<dbReference type="AlphaFoldDB" id="A0A0A1Z6Y6"/>
<dbReference type="Pfam" id="PF04542">
    <property type="entry name" value="Sigma70_r2"/>
    <property type="match status" value="1"/>
</dbReference>
<evidence type="ECO:0000256" key="1">
    <source>
        <dbReference type="ARBA" id="ARBA00010641"/>
    </source>
</evidence>
<dbReference type="GO" id="GO:0006352">
    <property type="term" value="P:DNA-templated transcription initiation"/>
    <property type="evidence" value="ECO:0007669"/>
    <property type="project" value="InterPro"/>
</dbReference>
<dbReference type="NCBIfam" id="TIGR02937">
    <property type="entry name" value="sigma70-ECF"/>
    <property type="match status" value="1"/>
</dbReference>
<dbReference type="InterPro" id="IPR014284">
    <property type="entry name" value="RNA_pol_sigma-70_dom"/>
</dbReference>
<dbReference type="GO" id="GO:0003677">
    <property type="term" value="F:DNA binding"/>
    <property type="evidence" value="ECO:0007669"/>
    <property type="project" value="InterPro"/>
</dbReference>
<protein>
    <submittedName>
        <fullName evidence="7">RNA polymerase subunit sigma-24</fullName>
    </submittedName>
</protein>
<evidence type="ECO:0000313" key="7">
    <source>
        <dbReference type="EMBL" id="KGE69973.1"/>
    </source>
</evidence>
<evidence type="ECO:0000256" key="3">
    <source>
        <dbReference type="ARBA" id="ARBA00023082"/>
    </source>
</evidence>
<dbReference type="SUPFAM" id="SSF88659">
    <property type="entry name" value="Sigma3 and sigma4 domains of RNA polymerase sigma factors"/>
    <property type="match status" value="1"/>
</dbReference>
<name>A0A0A1Z6Y6_PSEFL</name>
<gene>
    <name evidence="7" type="ORF">K814_0100045</name>
</gene>
<accession>A0A0A1Z6Y6</accession>
<dbReference type="Gene3D" id="1.10.10.10">
    <property type="entry name" value="Winged helix-like DNA-binding domain superfamily/Winged helix DNA-binding domain"/>
    <property type="match status" value="1"/>
</dbReference>
<dbReference type="InterPro" id="IPR039425">
    <property type="entry name" value="RNA_pol_sigma-70-like"/>
</dbReference>
<dbReference type="Proteomes" id="UP000030060">
    <property type="component" value="Unassembled WGS sequence"/>
</dbReference>
<evidence type="ECO:0000259" key="5">
    <source>
        <dbReference type="Pfam" id="PF04542"/>
    </source>
</evidence>
<dbReference type="OrthoDB" id="9797134at2"/>
<dbReference type="PANTHER" id="PTHR43133:SF63">
    <property type="entry name" value="RNA POLYMERASE SIGMA FACTOR FECI-RELATED"/>
    <property type="match status" value="1"/>
</dbReference>
<sequence>MPPLPEPVAAPFSVGSLYSAHHGWIQRWMARKLGNVSDAAELAHDVFVRLLSHPREFGSEGHARAYLSTLSRNVCVDFFRRKQVEQAWLEVLASRPEDCAPSEEHRALVLEALVHLQAMLDRLPARVSEAFCLAQIEGLSYREIALRIGVSERTVTKYIGQAMFQCMVLEAELDGALS</sequence>
<keyword evidence="3" id="KW-0731">Sigma factor</keyword>
<dbReference type="Pfam" id="PF08281">
    <property type="entry name" value="Sigma70_r4_2"/>
    <property type="match status" value="1"/>
</dbReference>
<keyword evidence="2" id="KW-0805">Transcription regulation</keyword>
<dbReference type="InterPro" id="IPR036388">
    <property type="entry name" value="WH-like_DNA-bd_sf"/>
</dbReference>
<evidence type="ECO:0000259" key="6">
    <source>
        <dbReference type="Pfam" id="PF08281"/>
    </source>
</evidence>
<feature type="domain" description="RNA polymerase sigma-70 region 2" evidence="5">
    <location>
        <begin position="17"/>
        <end position="83"/>
    </location>
</feature>
<dbReference type="RefSeq" id="WP_038841604.1">
    <property type="nucleotide sequence ID" value="NZ_ASGY01000002.1"/>
</dbReference>
<dbReference type="Gene3D" id="1.10.1740.10">
    <property type="match status" value="1"/>
</dbReference>
<feature type="domain" description="RNA polymerase sigma factor 70 region 4 type 2" evidence="6">
    <location>
        <begin position="116"/>
        <end position="163"/>
    </location>
</feature>
<reference evidence="7 8" key="1">
    <citation type="journal article" date="2013" name="Genome Announc.">
        <title>Draft Genome Sequence of Pseudomonas fluorescens LMG 5329, a White Line-Inducing Principle-Producing Bioindicator for the Mushroom Pathogen Pseudomonas tolaasii.</title>
        <authorList>
            <person name="Ghequire M.G."/>
            <person name="Rokni-Zadeh H."/>
            <person name="Zarrineh P."/>
            <person name="De Mot R."/>
        </authorList>
    </citation>
    <scope>NUCLEOTIDE SEQUENCE [LARGE SCALE GENOMIC DNA]</scope>
    <source>
        <strain evidence="7 8">LMG 5329</strain>
    </source>
</reference>
<dbReference type="InterPro" id="IPR013324">
    <property type="entry name" value="RNA_pol_sigma_r3/r4-like"/>
</dbReference>
<evidence type="ECO:0000256" key="4">
    <source>
        <dbReference type="ARBA" id="ARBA00023163"/>
    </source>
</evidence>
<comment type="caution">
    <text evidence="7">The sequence shown here is derived from an EMBL/GenBank/DDBJ whole genome shotgun (WGS) entry which is preliminary data.</text>
</comment>
<dbReference type="SUPFAM" id="SSF88946">
    <property type="entry name" value="Sigma2 domain of RNA polymerase sigma factors"/>
    <property type="match status" value="1"/>
</dbReference>
<dbReference type="InterPro" id="IPR013325">
    <property type="entry name" value="RNA_pol_sigma_r2"/>
</dbReference>
<keyword evidence="4" id="KW-0804">Transcription</keyword>
<proteinExistence type="inferred from homology"/>
<evidence type="ECO:0000313" key="8">
    <source>
        <dbReference type="Proteomes" id="UP000030060"/>
    </source>
</evidence>
<dbReference type="GO" id="GO:0016987">
    <property type="term" value="F:sigma factor activity"/>
    <property type="evidence" value="ECO:0007669"/>
    <property type="project" value="UniProtKB-KW"/>
</dbReference>